<comment type="caution">
    <text evidence="2">The sequence shown here is derived from an EMBL/GenBank/DDBJ whole genome shotgun (WGS) entry which is preliminary data.</text>
</comment>
<dbReference type="EMBL" id="JACHTF010000006">
    <property type="protein sequence ID" value="MBB1060408.1"/>
    <property type="molecule type" value="Genomic_DNA"/>
</dbReference>
<keyword evidence="3" id="KW-1185">Reference proteome</keyword>
<evidence type="ECO:0000313" key="2">
    <source>
        <dbReference type="EMBL" id="MBB1060408.1"/>
    </source>
</evidence>
<feature type="transmembrane region" description="Helical" evidence="1">
    <location>
        <begin position="23"/>
        <end position="40"/>
    </location>
</feature>
<reference evidence="2 3" key="1">
    <citation type="submission" date="2020-08" db="EMBL/GenBank/DDBJ databases">
        <authorList>
            <person name="Xu S."/>
            <person name="Li A."/>
        </authorList>
    </citation>
    <scope>NUCLEOTIDE SEQUENCE [LARGE SCALE GENOMIC DNA]</scope>
    <source>
        <strain evidence="2 3">119BY6-57</strain>
    </source>
</reference>
<evidence type="ECO:0000256" key="1">
    <source>
        <dbReference type="SAM" id="Phobius"/>
    </source>
</evidence>
<organism evidence="2 3">
    <name type="scientific">Marilutibacter spongiae</name>
    <dbReference type="NCBI Taxonomy" id="2025720"/>
    <lineage>
        <taxon>Bacteria</taxon>
        <taxon>Pseudomonadati</taxon>
        <taxon>Pseudomonadota</taxon>
        <taxon>Gammaproteobacteria</taxon>
        <taxon>Lysobacterales</taxon>
        <taxon>Lysobacteraceae</taxon>
        <taxon>Marilutibacter</taxon>
    </lineage>
</organism>
<keyword evidence="1" id="KW-0812">Transmembrane</keyword>
<proteinExistence type="predicted"/>
<evidence type="ECO:0000313" key="3">
    <source>
        <dbReference type="Proteomes" id="UP000523196"/>
    </source>
</evidence>
<accession>A0A7W3TL67</accession>
<sequence>MPMEVQREGDGHWRFALGPVEKWIVAVAASVLVSGGLWFANSLTTRLDRQTERLQAVVTQQAVTNGQIATLSAQLADVPALTREMAQAKVQIDRNTQDIKELRQTRGLR</sequence>
<dbReference type="AlphaFoldDB" id="A0A7W3TL67"/>
<gene>
    <name evidence="2" type="ORF">H4F98_07445</name>
</gene>
<name>A0A7W3TL67_9GAMM</name>
<keyword evidence="1" id="KW-1133">Transmembrane helix</keyword>
<keyword evidence="1" id="KW-0472">Membrane</keyword>
<dbReference type="Proteomes" id="UP000523196">
    <property type="component" value="Unassembled WGS sequence"/>
</dbReference>
<protein>
    <submittedName>
        <fullName evidence="2">Uncharacterized protein</fullName>
    </submittedName>
</protein>